<keyword evidence="1" id="KW-0472">Membrane</keyword>
<evidence type="ECO:0000256" key="1">
    <source>
        <dbReference type="SAM" id="Phobius"/>
    </source>
</evidence>
<organism evidence="3 4">
    <name type="scientific">Pseudovibrio exalbescens</name>
    <dbReference type="NCBI Taxonomy" id="197461"/>
    <lineage>
        <taxon>Bacteria</taxon>
        <taxon>Pseudomonadati</taxon>
        <taxon>Pseudomonadota</taxon>
        <taxon>Alphaproteobacteria</taxon>
        <taxon>Hyphomicrobiales</taxon>
        <taxon>Stappiaceae</taxon>
        <taxon>Pseudovibrio</taxon>
    </lineage>
</organism>
<dbReference type="EMBL" id="LVVZ01000041">
    <property type="protein sequence ID" value="OKL42707.1"/>
    <property type="molecule type" value="Genomic_DNA"/>
</dbReference>
<feature type="domain" description="EamA" evidence="2">
    <location>
        <begin position="162"/>
        <end position="296"/>
    </location>
</feature>
<feature type="domain" description="EamA" evidence="2">
    <location>
        <begin position="17"/>
        <end position="150"/>
    </location>
</feature>
<dbReference type="PANTHER" id="PTHR22911:SF103">
    <property type="entry name" value="BLR2811 PROTEIN"/>
    <property type="match status" value="1"/>
</dbReference>
<protein>
    <submittedName>
        <fullName evidence="3">Permease</fullName>
    </submittedName>
</protein>
<dbReference type="AlphaFoldDB" id="A0A1U7JDB3"/>
<dbReference type="Gene3D" id="1.10.3730.20">
    <property type="match status" value="1"/>
</dbReference>
<comment type="caution">
    <text evidence="3">The sequence shown here is derived from an EMBL/GenBank/DDBJ whole genome shotgun (WGS) entry which is preliminary data.</text>
</comment>
<feature type="transmembrane region" description="Helical" evidence="1">
    <location>
        <begin position="189"/>
        <end position="209"/>
    </location>
</feature>
<dbReference type="SUPFAM" id="SSF103481">
    <property type="entry name" value="Multidrug resistance efflux transporter EmrE"/>
    <property type="match status" value="2"/>
</dbReference>
<feature type="transmembrane region" description="Helical" evidence="1">
    <location>
        <begin position="49"/>
        <end position="71"/>
    </location>
</feature>
<keyword evidence="4" id="KW-1185">Reference proteome</keyword>
<feature type="transmembrane region" description="Helical" evidence="1">
    <location>
        <begin position="255"/>
        <end position="275"/>
    </location>
</feature>
<sequence length="312" mass="33083">MSRSTPDSGAPNANVLSGILLMMAGMSILPAMDATAKYLADYVSPVQVAFVRFALQSLFALGLGLCFGRSVGSIVREMNRLQLIRGSCLAIASLFFFSAVKYMPLADAIAIFFVQPMILTVFSAVFLKEQVGIRRWSAVAIGMVGALIIIRPGTNALGLYSLLPLCAATSFATYLMFTRKLSGSTSLLGTQFTVGLSGIVLLGPLVLIASLLDFAPAAWTTPPMDVMPLFLLVAAISLVSHGLVVMAFERAPASALAPLNYTEIISATLIGYLVFGDIPESSVWIGVALIAGGGIYIAYRERKVAKAQRATQ</sequence>
<name>A0A1U7JDB3_9HYPH</name>
<keyword evidence="1" id="KW-0812">Transmembrane</keyword>
<evidence type="ECO:0000259" key="2">
    <source>
        <dbReference type="Pfam" id="PF00892"/>
    </source>
</evidence>
<dbReference type="Proteomes" id="UP000185783">
    <property type="component" value="Unassembled WGS sequence"/>
</dbReference>
<reference evidence="3 4" key="1">
    <citation type="submission" date="2016-03" db="EMBL/GenBank/DDBJ databases">
        <title>Genome sequence of Nesiotobacter sp. nov., a moderately halophilic alphaproteobacterium isolated from the Yellow Sea, China.</title>
        <authorList>
            <person name="Zhang G."/>
            <person name="Zhang R."/>
        </authorList>
    </citation>
    <scope>NUCLEOTIDE SEQUENCE [LARGE SCALE GENOMIC DNA]</scope>
    <source>
        <strain evidence="3 4">WB1-6</strain>
    </source>
</reference>
<feature type="transmembrane region" description="Helical" evidence="1">
    <location>
        <begin position="159"/>
        <end position="177"/>
    </location>
</feature>
<dbReference type="GO" id="GO:0016020">
    <property type="term" value="C:membrane"/>
    <property type="evidence" value="ECO:0007669"/>
    <property type="project" value="InterPro"/>
</dbReference>
<feature type="transmembrane region" description="Helical" evidence="1">
    <location>
        <begin position="12"/>
        <end position="29"/>
    </location>
</feature>
<feature type="transmembrane region" description="Helical" evidence="1">
    <location>
        <begin position="136"/>
        <end position="153"/>
    </location>
</feature>
<accession>A0A1U7JDB3</accession>
<evidence type="ECO:0000313" key="3">
    <source>
        <dbReference type="EMBL" id="OKL42707.1"/>
    </source>
</evidence>
<keyword evidence="1" id="KW-1133">Transmembrane helix</keyword>
<feature type="transmembrane region" description="Helical" evidence="1">
    <location>
        <begin position="83"/>
        <end position="102"/>
    </location>
</feature>
<evidence type="ECO:0000313" key="4">
    <source>
        <dbReference type="Proteomes" id="UP000185783"/>
    </source>
</evidence>
<dbReference type="PANTHER" id="PTHR22911">
    <property type="entry name" value="ACYL-MALONYL CONDENSING ENZYME-RELATED"/>
    <property type="match status" value="1"/>
</dbReference>
<proteinExistence type="predicted"/>
<feature type="transmembrane region" description="Helical" evidence="1">
    <location>
        <begin position="229"/>
        <end position="248"/>
    </location>
</feature>
<feature type="transmembrane region" description="Helical" evidence="1">
    <location>
        <begin position="281"/>
        <end position="299"/>
    </location>
</feature>
<dbReference type="InterPro" id="IPR000620">
    <property type="entry name" value="EamA_dom"/>
</dbReference>
<feature type="transmembrane region" description="Helical" evidence="1">
    <location>
        <begin position="108"/>
        <end position="127"/>
    </location>
</feature>
<gene>
    <name evidence="3" type="ORF">A3843_17465</name>
</gene>
<dbReference type="InterPro" id="IPR037185">
    <property type="entry name" value="EmrE-like"/>
</dbReference>
<dbReference type="Pfam" id="PF00892">
    <property type="entry name" value="EamA"/>
    <property type="match status" value="2"/>
</dbReference>
<dbReference type="STRING" id="197461.A3843_17465"/>